<evidence type="ECO:0000259" key="2">
    <source>
        <dbReference type="SMART" id="SM00478"/>
    </source>
</evidence>
<protein>
    <submittedName>
        <fullName evidence="3">DNA glycosylase</fullName>
    </submittedName>
</protein>
<dbReference type="RefSeq" id="XP_058308334.1">
    <property type="nucleotide sequence ID" value="XM_058451796.1"/>
</dbReference>
<organism evidence="3 4">
    <name type="scientific">Penicillium cinerascens</name>
    <dbReference type="NCBI Taxonomy" id="70096"/>
    <lineage>
        <taxon>Eukaryota</taxon>
        <taxon>Fungi</taxon>
        <taxon>Dikarya</taxon>
        <taxon>Ascomycota</taxon>
        <taxon>Pezizomycotina</taxon>
        <taxon>Eurotiomycetes</taxon>
        <taxon>Eurotiomycetidae</taxon>
        <taxon>Eurotiales</taxon>
        <taxon>Aspergillaceae</taxon>
        <taxon>Penicillium</taxon>
    </lineage>
</organism>
<evidence type="ECO:0000256" key="1">
    <source>
        <dbReference type="SAM" id="MobiDB-lite"/>
    </source>
</evidence>
<reference evidence="3" key="2">
    <citation type="journal article" date="2023" name="IMA Fungus">
        <title>Comparative genomic study of the Penicillium genus elucidates a diverse pangenome and 15 lateral gene transfer events.</title>
        <authorList>
            <person name="Petersen C."/>
            <person name="Sorensen T."/>
            <person name="Nielsen M.R."/>
            <person name="Sondergaard T.E."/>
            <person name="Sorensen J.L."/>
            <person name="Fitzpatrick D.A."/>
            <person name="Frisvad J.C."/>
            <person name="Nielsen K.L."/>
        </authorList>
    </citation>
    <scope>NUCLEOTIDE SEQUENCE</scope>
    <source>
        <strain evidence="3">IBT 15544</strain>
    </source>
</reference>
<dbReference type="InterPro" id="IPR003265">
    <property type="entry name" value="HhH-GPD_domain"/>
</dbReference>
<feature type="compositionally biased region" description="Basic residues" evidence="1">
    <location>
        <begin position="115"/>
        <end position="127"/>
    </location>
</feature>
<proteinExistence type="predicted"/>
<dbReference type="PANTHER" id="PTHR47203:SF1">
    <property type="entry name" value="HYPOTHETICAL BASE EXCISION DNA REPAIR PROTEIN (EUROFUNG)"/>
    <property type="match status" value="1"/>
</dbReference>
<evidence type="ECO:0000313" key="4">
    <source>
        <dbReference type="Proteomes" id="UP001150904"/>
    </source>
</evidence>
<feature type="region of interest" description="Disordered" evidence="1">
    <location>
        <begin position="623"/>
        <end position="678"/>
    </location>
</feature>
<name>A0A9W9SZW7_9EURO</name>
<dbReference type="GeneID" id="83179097"/>
<feature type="region of interest" description="Disordered" evidence="1">
    <location>
        <begin position="523"/>
        <end position="607"/>
    </location>
</feature>
<evidence type="ECO:0000313" key="3">
    <source>
        <dbReference type="EMBL" id="KAJ5203855.1"/>
    </source>
</evidence>
<feature type="compositionally biased region" description="Polar residues" evidence="1">
    <location>
        <begin position="623"/>
        <end position="637"/>
    </location>
</feature>
<dbReference type="OrthoDB" id="5607at2759"/>
<feature type="compositionally biased region" description="Polar residues" evidence="1">
    <location>
        <begin position="81"/>
        <end position="91"/>
    </location>
</feature>
<dbReference type="AlphaFoldDB" id="A0A9W9SZW7"/>
<feature type="compositionally biased region" description="Polar residues" evidence="1">
    <location>
        <begin position="54"/>
        <end position="63"/>
    </location>
</feature>
<comment type="caution">
    <text evidence="3">The sequence shown here is derived from an EMBL/GenBank/DDBJ whole genome shotgun (WGS) entry which is preliminary data.</text>
</comment>
<feature type="region of interest" description="Disordered" evidence="1">
    <location>
        <begin position="1"/>
        <end position="193"/>
    </location>
</feature>
<dbReference type="InterPro" id="IPR023170">
    <property type="entry name" value="HhH_base_excis_C"/>
</dbReference>
<dbReference type="CDD" id="cd00056">
    <property type="entry name" value="ENDO3c"/>
    <property type="match status" value="1"/>
</dbReference>
<dbReference type="GO" id="GO:0006285">
    <property type="term" value="P:base-excision repair, AP site formation"/>
    <property type="evidence" value="ECO:0007669"/>
    <property type="project" value="UniProtKB-ARBA"/>
</dbReference>
<feature type="domain" description="HhH-GPD" evidence="2">
    <location>
        <begin position="290"/>
        <end position="497"/>
    </location>
</feature>
<dbReference type="InterPro" id="IPR011257">
    <property type="entry name" value="DNA_glycosylase"/>
</dbReference>
<feature type="compositionally biased region" description="Low complexity" evidence="1">
    <location>
        <begin position="40"/>
        <end position="53"/>
    </location>
</feature>
<feature type="compositionally biased region" description="Basic residues" evidence="1">
    <location>
        <begin position="534"/>
        <end position="548"/>
    </location>
</feature>
<dbReference type="SUPFAM" id="SSF48150">
    <property type="entry name" value="DNA-glycosylase"/>
    <property type="match status" value="1"/>
</dbReference>
<feature type="compositionally biased region" description="Basic residues" evidence="1">
    <location>
        <begin position="647"/>
        <end position="678"/>
    </location>
</feature>
<gene>
    <name evidence="3" type="ORF">N7498_004734</name>
</gene>
<sequence>MKTLNSPMAPAGAVTSHADYEPRRSTRMKFKNPDYKGATSSSVPVLSSVKPSSTRPKLTSTDNVEAIVNPVASAEAERSKPSSGQEPATSSLKRKRPVSKTSALKANAKATAKSTKTKNTTKRKRTTKAANAAVKNPSKTAATRSPRIKPEQSSLLFQASDKLPHNLGSLPGSLATDKVPARSPNGSDKENRGLDASAEHLEGAGNEADTQIKPIKKKSKSRVSYGLTVGKTPYPEFLRPTAAECEEVNRLLSEIHGEVTVPKTIPEPSLTVTGCGEVPSVLDALIRTLLSGATSGANSALAFNGLVKRFGILSEGIGKGSVNWDAVRQAPLNDVFEAIKRGGLAAVKSKNLKAILDQVYEENQEQVKRLEAEDPSADDMNPKMSPENMENEKAYRLACTDQHFLSLDHIHKLSTPEAMAALVKYPGIGPKTAACVCLFCLQRPCFAVDTHIFRITKWLGWVPDNASEITAFSHLEVRIPDHLKYPLHQLFIKHGKTCPRCRAITGETSVGWEQGCAIDHLVRRTGARKGGPPPKKKSKVTGRVKRKVSAATPSAANTNDPKAAVAVTPTASRRNPSRKASSQVQVVIESTPSDLDESSTPAPPTTAESAIVETAAVTLSPTTIGQVANSSSLSTPTPEDKTSRASNIKKKPTPQRRKAKRRTARKSTAKGKGRKAGS</sequence>
<accession>A0A9W9SZW7</accession>
<dbReference type="GO" id="GO:0000702">
    <property type="term" value="F:oxidized base lesion DNA N-glycosylase activity"/>
    <property type="evidence" value="ECO:0007669"/>
    <property type="project" value="UniProtKB-ARBA"/>
</dbReference>
<dbReference type="Proteomes" id="UP001150904">
    <property type="component" value="Unassembled WGS sequence"/>
</dbReference>
<dbReference type="Pfam" id="PF00730">
    <property type="entry name" value="HhH-GPD"/>
    <property type="match status" value="1"/>
</dbReference>
<reference evidence="3" key="1">
    <citation type="submission" date="2022-12" db="EMBL/GenBank/DDBJ databases">
        <authorList>
            <person name="Petersen C."/>
        </authorList>
    </citation>
    <scope>NUCLEOTIDE SEQUENCE</scope>
    <source>
        <strain evidence="3">IBT 15544</strain>
    </source>
</reference>
<feature type="compositionally biased region" description="Low complexity" evidence="1">
    <location>
        <begin position="99"/>
        <end position="114"/>
    </location>
</feature>
<feature type="compositionally biased region" description="Polar residues" evidence="1">
    <location>
        <begin position="551"/>
        <end position="560"/>
    </location>
</feature>
<keyword evidence="4" id="KW-1185">Reference proteome</keyword>
<dbReference type="Gene3D" id="1.10.340.30">
    <property type="entry name" value="Hypothetical protein, domain 2"/>
    <property type="match status" value="1"/>
</dbReference>
<dbReference type="PANTHER" id="PTHR47203">
    <property type="match status" value="1"/>
</dbReference>
<dbReference type="Gene3D" id="1.10.1670.10">
    <property type="entry name" value="Helix-hairpin-Helix base-excision DNA repair enzymes (C-terminal)"/>
    <property type="match status" value="1"/>
</dbReference>
<dbReference type="SMART" id="SM00478">
    <property type="entry name" value="ENDO3c"/>
    <property type="match status" value="1"/>
</dbReference>
<dbReference type="EMBL" id="JAPQKR010000012">
    <property type="protein sequence ID" value="KAJ5203855.1"/>
    <property type="molecule type" value="Genomic_DNA"/>
</dbReference>
<feature type="compositionally biased region" description="Polar residues" evidence="1">
    <location>
        <begin position="569"/>
        <end position="593"/>
    </location>
</feature>